<evidence type="ECO:0000313" key="3">
    <source>
        <dbReference type="Proteomes" id="UP000514752"/>
    </source>
</evidence>
<keyword evidence="1" id="KW-0732">Signal</keyword>
<organism evidence="2 3">
    <name type="scientific">Neisseria shayeganii</name>
    <dbReference type="NCBI Taxonomy" id="607712"/>
    <lineage>
        <taxon>Bacteria</taxon>
        <taxon>Pseudomonadati</taxon>
        <taxon>Pseudomonadota</taxon>
        <taxon>Betaproteobacteria</taxon>
        <taxon>Neisseriales</taxon>
        <taxon>Neisseriaceae</taxon>
        <taxon>Neisseria</taxon>
    </lineage>
</organism>
<reference evidence="2 3" key="1">
    <citation type="submission" date="2020-07" db="EMBL/GenBank/DDBJ databases">
        <title>Genomic diversity of species in the Neisseriaceae family.</title>
        <authorList>
            <person name="Vincent A.T."/>
            <person name="Bernet E."/>
            <person name="Veyrier F.J."/>
        </authorList>
    </citation>
    <scope>NUCLEOTIDE SEQUENCE [LARGE SCALE GENOMIC DNA]</scope>
    <source>
        <strain evidence="2 3">DSM 22244</strain>
    </source>
</reference>
<evidence type="ECO:0008006" key="4">
    <source>
        <dbReference type="Google" id="ProtNLM"/>
    </source>
</evidence>
<dbReference type="KEGG" id="nsg:H3L94_02025"/>
<protein>
    <recommendedName>
        <fullName evidence="4">DUF4142 domain-containing protein</fullName>
    </recommendedName>
</protein>
<accession>A0A7D7NCJ4</accession>
<name>A0A7D7NCJ4_9NEIS</name>
<proteinExistence type="predicted"/>
<dbReference type="RefSeq" id="WP_182122454.1">
    <property type="nucleotide sequence ID" value="NZ_CP059567.1"/>
</dbReference>
<evidence type="ECO:0000313" key="2">
    <source>
        <dbReference type="EMBL" id="QMT40858.1"/>
    </source>
</evidence>
<evidence type="ECO:0000256" key="1">
    <source>
        <dbReference type="SAM" id="SignalP"/>
    </source>
</evidence>
<feature type="chain" id="PRO_5028294232" description="DUF4142 domain-containing protein" evidence="1">
    <location>
        <begin position="23"/>
        <end position="207"/>
    </location>
</feature>
<dbReference type="Proteomes" id="UP000514752">
    <property type="component" value="Chromosome"/>
</dbReference>
<gene>
    <name evidence="2" type="ORF">H3L94_02025</name>
</gene>
<dbReference type="AlphaFoldDB" id="A0A7D7NCJ4"/>
<dbReference type="EMBL" id="CP059567">
    <property type="protein sequence ID" value="QMT40858.1"/>
    <property type="molecule type" value="Genomic_DNA"/>
</dbReference>
<feature type="signal peptide" evidence="1">
    <location>
        <begin position="1"/>
        <end position="22"/>
    </location>
</feature>
<sequence>MLQKWKTCLAVGLMALALPALAQSDVGKWQNLPEQQRTAMLLRAGTLAAAMDWERDALLAGRANADGIDKEFFEPQTWERIFRRSGQYLQHEIKTCYEQAAEAQAAAECSEMDNILAAHLASDHAYHQQRSGSFAFTYLLHERTRHWNQNHADRLRVLNREAAEARRLFKAELSAAPAGAEIYRALEMSRQYVRDQLDQWADAPSAP</sequence>